<organism evidence="1 2">
    <name type="scientific">Parasponia andersonii</name>
    <name type="common">Sponia andersonii</name>
    <dbReference type="NCBI Taxonomy" id="3476"/>
    <lineage>
        <taxon>Eukaryota</taxon>
        <taxon>Viridiplantae</taxon>
        <taxon>Streptophyta</taxon>
        <taxon>Embryophyta</taxon>
        <taxon>Tracheophyta</taxon>
        <taxon>Spermatophyta</taxon>
        <taxon>Magnoliopsida</taxon>
        <taxon>eudicotyledons</taxon>
        <taxon>Gunneridae</taxon>
        <taxon>Pentapetalae</taxon>
        <taxon>rosids</taxon>
        <taxon>fabids</taxon>
        <taxon>Rosales</taxon>
        <taxon>Cannabaceae</taxon>
        <taxon>Parasponia</taxon>
    </lineage>
</organism>
<protein>
    <submittedName>
        <fullName evidence="1">Uncharacterized protein</fullName>
    </submittedName>
</protein>
<dbReference type="Proteomes" id="UP000237105">
    <property type="component" value="Unassembled WGS sequence"/>
</dbReference>
<name>A0A2P5B9K2_PARAD</name>
<sequence length="99" mass="11100">MFLVNLQAFSSPSQSFYLSKNLFHGRPLLPIQSQRPHCLATENMSSSPASPITLGSKISRRRFVFVNEMKRSIRLKPLSLAKESGCFLVKSSMSITPKL</sequence>
<dbReference type="OrthoDB" id="10336162at2759"/>
<keyword evidence="2" id="KW-1185">Reference proteome</keyword>
<dbReference type="AlphaFoldDB" id="A0A2P5B9K2"/>
<accession>A0A2P5B9K2</accession>
<evidence type="ECO:0000313" key="2">
    <source>
        <dbReference type="Proteomes" id="UP000237105"/>
    </source>
</evidence>
<gene>
    <name evidence="1" type="ORF">PanWU01x14_258250</name>
</gene>
<proteinExistence type="predicted"/>
<evidence type="ECO:0000313" key="1">
    <source>
        <dbReference type="EMBL" id="PON45464.1"/>
    </source>
</evidence>
<comment type="caution">
    <text evidence="1">The sequence shown here is derived from an EMBL/GenBank/DDBJ whole genome shotgun (WGS) entry which is preliminary data.</text>
</comment>
<reference evidence="2" key="1">
    <citation type="submission" date="2016-06" db="EMBL/GenBank/DDBJ databases">
        <title>Parallel loss of symbiosis genes in relatives of nitrogen-fixing non-legume Parasponia.</title>
        <authorList>
            <person name="Van Velzen R."/>
            <person name="Holmer R."/>
            <person name="Bu F."/>
            <person name="Rutten L."/>
            <person name="Van Zeijl A."/>
            <person name="Liu W."/>
            <person name="Santuari L."/>
            <person name="Cao Q."/>
            <person name="Sharma T."/>
            <person name="Shen D."/>
            <person name="Roswanjaya Y."/>
            <person name="Wardhani T."/>
            <person name="Kalhor M.S."/>
            <person name="Jansen J."/>
            <person name="Van den Hoogen J."/>
            <person name="Gungor B."/>
            <person name="Hartog M."/>
            <person name="Hontelez J."/>
            <person name="Verver J."/>
            <person name="Yang W.-C."/>
            <person name="Schijlen E."/>
            <person name="Repin R."/>
            <person name="Schilthuizen M."/>
            <person name="Schranz E."/>
            <person name="Heidstra R."/>
            <person name="Miyata K."/>
            <person name="Fedorova E."/>
            <person name="Kohlen W."/>
            <person name="Bisseling T."/>
            <person name="Smit S."/>
            <person name="Geurts R."/>
        </authorList>
    </citation>
    <scope>NUCLEOTIDE SEQUENCE [LARGE SCALE GENOMIC DNA]</scope>
    <source>
        <strain evidence="2">cv. WU1-14</strain>
    </source>
</reference>
<dbReference type="EMBL" id="JXTB01000329">
    <property type="protein sequence ID" value="PON45464.1"/>
    <property type="molecule type" value="Genomic_DNA"/>
</dbReference>